<organism evidence="3 4">
    <name type="scientific">Nonomuraea spiralis</name>
    <dbReference type="NCBI Taxonomy" id="46182"/>
    <lineage>
        <taxon>Bacteria</taxon>
        <taxon>Bacillati</taxon>
        <taxon>Actinomycetota</taxon>
        <taxon>Actinomycetes</taxon>
        <taxon>Streptosporangiales</taxon>
        <taxon>Streptosporangiaceae</taxon>
        <taxon>Nonomuraea</taxon>
    </lineage>
</organism>
<dbReference type="Pfam" id="PF13560">
    <property type="entry name" value="HTH_31"/>
    <property type="match status" value="1"/>
</dbReference>
<dbReference type="InterPro" id="IPR036388">
    <property type="entry name" value="WH-like_DNA-bd_sf"/>
</dbReference>
<proteinExistence type="predicted"/>
<evidence type="ECO:0000313" key="3">
    <source>
        <dbReference type="EMBL" id="MFB9208271.1"/>
    </source>
</evidence>
<reference evidence="3 4" key="1">
    <citation type="submission" date="2024-09" db="EMBL/GenBank/DDBJ databases">
        <authorList>
            <person name="Sun Q."/>
            <person name="Mori K."/>
        </authorList>
    </citation>
    <scope>NUCLEOTIDE SEQUENCE [LARGE SCALE GENOMIC DNA]</scope>
    <source>
        <strain evidence="3 4">CCM 3426</strain>
    </source>
</reference>
<name>A0ABV5IUU3_9ACTN</name>
<dbReference type="EMBL" id="JBHMEI010000067">
    <property type="protein sequence ID" value="MFB9208271.1"/>
    <property type="molecule type" value="Genomic_DNA"/>
</dbReference>
<dbReference type="PANTHER" id="PTHR47691">
    <property type="entry name" value="REGULATOR-RELATED"/>
    <property type="match status" value="1"/>
</dbReference>
<dbReference type="Gene3D" id="1.10.260.40">
    <property type="entry name" value="lambda repressor-like DNA-binding domains"/>
    <property type="match status" value="1"/>
</dbReference>
<dbReference type="SUPFAM" id="SSF52540">
    <property type="entry name" value="P-loop containing nucleoside triphosphate hydrolases"/>
    <property type="match status" value="1"/>
</dbReference>
<sequence>MVAPASFAEVLRRHRRAARMTLEQLAEASGVSDRTLSDMERGRSTGPQHRTVTALADALDLTGDDRDRFLELAREGRLRDHWTRPAGPRDQPNRPAGPRDQPNRPAGPRDHLARGLCEPPPPVDDFTGRAAELTWTTELVRPRQAPGAAGVGLITGAAGLGKTTFAVRAAHDLRPDFPGGVLFLDLFGMSSRPVPAAEALALLLRALGVVEQEIPADVAGRASLYRSLLRERRVLVVLDNAASEGQVRPLLPGDGVGRVLVTSRRLLAGLEGVRRLSLGPLPLLEGAELLTGILKGRDASDDGTAISRLVELCGGLPLALRIIGNRLVSRPGWKAAELVARLGNEQGRLEQLRAGNLRIANAFAMSYEQLTPSSRQVFRRLSLIPGRDFDGTLAAVVGGVDVEDAWDVLDELVDLGLLQDSAGSRYRFHDLVRLFAGDRLRQEDTPAGREAVTEAVTSWLLRTATAAGRWFESAGGQAADGQVAGGPSSPEEADRWLRVNVDNWMGALRAAAGTGRHTEVLDCAESLDWYSDRWMHAPHWHEIFTLGAEAAAALGDQARQANQLNLLAWVHLVPRDDPETALRYTAQALDLAVREGALNETASAHHNTGGALRRLGRLGEAVEAETRAAEMFRAGGDIDSYSQCLGALGTCLRDAGRHAEALEQYRVLWELLNDDRSGMRPGVVAFTRPIALARIGECLALLGHRAEAVLKLTEAIGLMEQAGLPSQQARSLETLAALLAEEDRNDESRAAYARAAEAYEEVGDAEASRRCRDLT</sequence>
<dbReference type="Gene3D" id="1.10.10.10">
    <property type="entry name" value="Winged helix-like DNA-binding domain superfamily/Winged helix DNA-binding domain"/>
    <property type="match status" value="1"/>
</dbReference>
<gene>
    <name evidence="3" type="ORF">ACFFV7_44315</name>
</gene>
<protein>
    <submittedName>
        <fullName evidence="3">Helix-turn-helix domain-containing protein</fullName>
    </submittedName>
</protein>
<feature type="region of interest" description="Disordered" evidence="1">
    <location>
        <begin position="26"/>
        <end position="50"/>
    </location>
</feature>
<dbReference type="PROSITE" id="PS50943">
    <property type="entry name" value="HTH_CROC1"/>
    <property type="match status" value="1"/>
</dbReference>
<evidence type="ECO:0000313" key="4">
    <source>
        <dbReference type="Proteomes" id="UP001589647"/>
    </source>
</evidence>
<dbReference type="SUPFAM" id="SSF48452">
    <property type="entry name" value="TPR-like"/>
    <property type="match status" value="1"/>
</dbReference>
<dbReference type="Pfam" id="PF13424">
    <property type="entry name" value="TPR_12"/>
    <property type="match status" value="1"/>
</dbReference>
<dbReference type="InterPro" id="IPR001387">
    <property type="entry name" value="Cro/C1-type_HTH"/>
</dbReference>
<dbReference type="InterPro" id="IPR010982">
    <property type="entry name" value="Lambda_DNA-bd_dom_sf"/>
</dbReference>
<comment type="caution">
    <text evidence="3">The sequence shown here is derived from an EMBL/GenBank/DDBJ whole genome shotgun (WGS) entry which is preliminary data.</text>
</comment>
<dbReference type="InterPro" id="IPR011990">
    <property type="entry name" value="TPR-like_helical_dom_sf"/>
</dbReference>
<dbReference type="Gene3D" id="3.40.50.300">
    <property type="entry name" value="P-loop containing nucleotide triphosphate hydrolases"/>
    <property type="match status" value="1"/>
</dbReference>
<dbReference type="SUPFAM" id="SSF47413">
    <property type="entry name" value="lambda repressor-like DNA-binding domains"/>
    <property type="match status" value="1"/>
</dbReference>
<dbReference type="PRINTS" id="PR00364">
    <property type="entry name" value="DISEASERSIST"/>
</dbReference>
<evidence type="ECO:0000256" key="1">
    <source>
        <dbReference type="SAM" id="MobiDB-lite"/>
    </source>
</evidence>
<dbReference type="InterPro" id="IPR027417">
    <property type="entry name" value="P-loop_NTPase"/>
</dbReference>
<dbReference type="CDD" id="cd00093">
    <property type="entry name" value="HTH_XRE"/>
    <property type="match status" value="1"/>
</dbReference>
<dbReference type="RefSeq" id="WP_189648362.1">
    <property type="nucleotide sequence ID" value="NZ_BMRC01000007.1"/>
</dbReference>
<accession>A0ABV5IUU3</accession>
<keyword evidence="4" id="KW-1185">Reference proteome</keyword>
<feature type="region of interest" description="Disordered" evidence="1">
    <location>
        <begin position="80"/>
        <end position="127"/>
    </location>
</feature>
<dbReference type="SMART" id="SM00530">
    <property type="entry name" value="HTH_XRE"/>
    <property type="match status" value="1"/>
</dbReference>
<dbReference type="PANTHER" id="PTHR47691:SF3">
    <property type="entry name" value="HTH-TYPE TRANSCRIPTIONAL REGULATOR RV0890C-RELATED"/>
    <property type="match status" value="1"/>
</dbReference>
<dbReference type="Gene3D" id="1.25.40.10">
    <property type="entry name" value="Tetratricopeptide repeat domain"/>
    <property type="match status" value="2"/>
</dbReference>
<feature type="domain" description="HTH cro/C1-type" evidence="2">
    <location>
        <begin position="11"/>
        <end position="66"/>
    </location>
</feature>
<evidence type="ECO:0000259" key="2">
    <source>
        <dbReference type="PROSITE" id="PS50943"/>
    </source>
</evidence>
<dbReference type="Proteomes" id="UP001589647">
    <property type="component" value="Unassembled WGS sequence"/>
</dbReference>